<comment type="similarity">
    <text evidence="1">Belongs to the cytidylate kinase family. Type 1 subfamily.</text>
</comment>
<dbReference type="CDD" id="cd02020">
    <property type="entry name" value="CMPK"/>
    <property type="match status" value="1"/>
</dbReference>
<gene>
    <name evidence="10" type="ORF">S03H2_02101</name>
</gene>
<keyword evidence="6" id="KW-0067">ATP-binding</keyword>
<dbReference type="EMBL" id="BARU01000672">
    <property type="protein sequence ID" value="GAH23620.1"/>
    <property type="molecule type" value="Genomic_DNA"/>
</dbReference>
<comment type="catalytic activity">
    <reaction evidence="7">
        <text>dCMP + ATP = dCDP + ADP</text>
        <dbReference type="Rhea" id="RHEA:25094"/>
        <dbReference type="ChEBI" id="CHEBI:30616"/>
        <dbReference type="ChEBI" id="CHEBI:57566"/>
        <dbReference type="ChEBI" id="CHEBI:58593"/>
        <dbReference type="ChEBI" id="CHEBI:456216"/>
        <dbReference type="EC" id="2.7.4.25"/>
    </reaction>
</comment>
<evidence type="ECO:0000313" key="10">
    <source>
        <dbReference type="EMBL" id="GAH23620.1"/>
    </source>
</evidence>
<dbReference type="EC" id="2.7.4.25" evidence="2"/>
<dbReference type="SUPFAM" id="SSF52540">
    <property type="entry name" value="P-loop containing nucleoside triphosphate hydrolases"/>
    <property type="match status" value="1"/>
</dbReference>
<sequence>MGYIITIDGPTGSGKSTVSRLLAKRLNYHYLDTGAMYRAVGLSIRRAGIGLQDEEEVARICNGLDIRFIHKCDSTRIYLAQEDVTEAIREPLIDLLASSVSAIDNVRKAMTGMQRKIGSQGPLVAEGRDMGTVVFPEAKHKFYLDASIEERVNRRFQERQKKG</sequence>
<evidence type="ECO:0000256" key="6">
    <source>
        <dbReference type="ARBA" id="ARBA00022840"/>
    </source>
</evidence>
<dbReference type="Gene3D" id="3.40.50.300">
    <property type="entry name" value="P-loop containing nucleotide triphosphate hydrolases"/>
    <property type="match status" value="1"/>
</dbReference>
<evidence type="ECO:0000256" key="7">
    <source>
        <dbReference type="ARBA" id="ARBA00047615"/>
    </source>
</evidence>
<accession>X1ETJ3</accession>
<comment type="caution">
    <text evidence="10">The sequence shown here is derived from an EMBL/GenBank/DDBJ whole genome shotgun (WGS) entry which is preliminary data.</text>
</comment>
<evidence type="ECO:0000256" key="3">
    <source>
        <dbReference type="ARBA" id="ARBA00022679"/>
    </source>
</evidence>
<evidence type="ECO:0000256" key="4">
    <source>
        <dbReference type="ARBA" id="ARBA00022741"/>
    </source>
</evidence>
<evidence type="ECO:0000256" key="2">
    <source>
        <dbReference type="ARBA" id="ARBA00012906"/>
    </source>
</evidence>
<comment type="catalytic activity">
    <reaction evidence="8">
        <text>CMP + ATP = CDP + ADP</text>
        <dbReference type="Rhea" id="RHEA:11600"/>
        <dbReference type="ChEBI" id="CHEBI:30616"/>
        <dbReference type="ChEBI" id="CHEBI:58069"/>
        <dbReference type="ChEBI" id="CHEBI:60377"/>
        <dbReference type="ChEBI" id="CHEBI:456216"/>
        <dbReference type="EC" id="2.7.4.25"/>
    </reaction>
</comment>
<evidence type="ECO:0000256" key="1">
    <source>
        <dbReference type="ARBA" id="ARBA00009427"/>
    </source>
</evidence>
<keyword evidence="3" id="KW-0808">Transferase</keyword>
<feature type="domain" description="Cytidylate kinase" evidence="9">
    <location>
        <begin position="5"/>
        <end position="163"/>
    </location>
</feature>
<name>X1ETJ3_9ZZZZ</name>
<organism evidence="10">
    <name type="scientific">marine sediment metagenome</name>
    <dbReference type="NCBI Taxonomy" id="412755"/>
    <lineage>
        <taxon>unclassified sequences</taxon>
        <taxon>metagenomes</taxon>
        <taxon>ecological metagenomes</taxon>
    </lineage>
</organism>
<evidence type="ECO:0000256" key="5">
    <source>
        <dbReference type="ARBA" id="ARBA00022777"/>
    </source>
</evidence>
<evidence type="ECO:0000256" key="8">
    <source>
        <dbReference type="ARBA" id="ARBA00048478"/>
    </source>
</evidence>
<feature type="non-terminal residue" evidence="10">
    <location>
        <position position="163"/>
    </location>
</feature>
<reference evidence="10" key="1">
    <citation type="journal article" date="2014" name="Front. Microbiol.">
        <title>High frequency of phylogenetically diverse reductive dehalogenase-homologous genes in deep subseafloor sedimentary metagenomes.</title>
        <authorList>
            <person name="Kawai M."/>
            <person name="Futagami T."/>
            <person name="Toyoda A."/>
            <person name="Takaki Y."/>
            <person name="Nishi S."/>
            <person name="Hori S."/>
            <person name="Arai W."/>
            <person name="Tsubouchi T."/>
            <person name="Morono Y."/>
            <person name="Uchiyama I."/>
            <person name="Ito T."/>
            <person name="Fujiyama A."/>
            <person name="Inagaki F."/>
            <person name="Takami H."/>
        </authorList>
    </citation>
    <scope>NUCLEOTIDE SEQUENCE</scope>
    <source>
        <strain evidence="10">Expedition CK06-06</strain>
    </source>
</reference>
<dbReference type="GO" id="GO:0005524">
    <property type="term" value="F:ATP binding"/>
    <property type="evidence" value="ECO:0007669"/>
    <property type="project" value="UniProtKB-KW"/>
</dbReference>
<dbReference type="GO" id="GO:0006139">
    <property type="term" value="P:nucleobase-containing compound metabolic process"/>
    <property type="evidence" value="ECO:0007669"/>
    <property type="project" value="InterPro"/>
</dbReference>
<dbReference type="Pfam" id="PF02224">
    <property type="entry name" value="Cytidylate_kin"/>
    <property type="match status" value="1"/>
</dbReference>
<dbReference type="GO" id="GO:0036431">
    <property type="term" value="F:dCMP kinase activity"/>
    <property type="evidence" value="ECO:0007669"/>
    <property type="project" value="InterPro"/>
</dbReference>
<proteinExistence type="inferred from homology"/>
<dbReference type="InterPro" id="IPR003136">
    <property type="entry name" value="Cytidylate_kin"/>
</dbReference>
<dbReference type="InterPro" id="IPR027417">
    <property type="entry name" value="P-loop_NTPase"/>
</dbReference>
<keyword evidence="4" id="KW-0547">Nucleotide-binding</keyword>
<dbReference type="AlphaFoldDB" id="X1ETJ3"/>
<dbReference type="NCBIfam" id="TIGR00017">
    <property type="entry name" value="cmk"/>
    <property type="match status" value="1"/>
</dbReference>
<dbReference type="InterPro" id="IPR011994">
    <property type="entry name" value="Cytidylate_kinase_dom"/>
</dbReference>
<keyword evidence="5" id="KW-0418">Kinase</keyword>
<protein>
    <recommendedName>
        <fullName evidence="2">(d)CMP kinase</fullName>
        <ecNumber evidence="2">2.7.4.25</ecNumber>
    </recommendedName>
</protein>
<evidence type="ECO:0000259" key="9">
    <source>
        <dbReference type="Pfam" id="PF02224"/>
    </source>
</evidence>